<organism evidence="9 10">
    <name type="scientific">Merdimmobilis hominis</name>
    <dbReference type="NCBI Taxonomy" id="2897707"/>
    <lineage>
        <taxon>Bacteria</taxon>
        <taxon>Bacillati</taxon>
        <taxon>Bacillota</taxon>
        <taxon>Clostridia</taxon>
        <taxon>Eubacteriales</taxon>
        <taxon>Oscillospiraceae</taxon>
        <taxon>Merdimmobilis</taxon>
    </lineage>
</organism>
<evidence type="ECO:0000256" key="6">
    <source>
        <dbReference type="HAMAP-Rule" id="MF_00867"/>
    </source>
</evidence>
<feature type="region of interest" description="Jag_N domain" evidence="6">
    <location>
        <begin position="6"/>
        <end position="56"/>
    </location>
</feature>
<dbReference type="RefSeq" id="WP_204444266.1">
    <property type="nucleotide sequence ID" value="NZ_JACJKY010000002.1"/>
</dbReference>
<comment type="similarity">
    <text evidence="6">Belongs to the KhpB RNA-binding protein family.</text>
</comment>
<dbReference type="InterPro" id="IPR034079">
    <property type="entry name" value="R3H_KhpB"/>
</dbReference>
<dbReference type="InterPro" id="IPR036867">
    <property type="entry name" value="R3H_dom_sf"/>
</dbReference>
<comment type="caution">
    <text evidence="9">The sequence shown here is derived from an EMBL/GenBank/DDBJ whole genome shotgun (WGS) entry which is preliminary data.</text>
</comment>
<comment type="function">
    <text evidence="6">A probable RNA chaperone. Forms a complex with KhpA which binds to cellular RNA and controls its expression. Plays a role in peptidoglycan (PG) homeostasis and cell length regulation.</text>
</comment>
<dbReference type="InterPro" id="IPR038247">
    <property type="entry name" value="Jag_N_dom_sf"/>
</dbReference>
<dbReference type="GO" id="GO:0009252">
    <property type="term" value="P:peptidoglycan biosynthetic process"/>
    <property type="evidence" value="ECO:0007669"/>
    <property type="project" value="UniProtKB-UniRule"/>
</dbReference>
<dbReference type="Gene3D" id="3.30.1370.50">
    <property type="entry name" value="R3H-like domain"/>
    <property type="match status" value="1"/>
</dbReference>
<dbReference type="SMART" id="SM00393">
    <property type="entry name" value="R3H"/>
    <property type="match status" value="1"/>
</dbReference>
<comment type="domain">
    <text evidence="6">Has an N-terminal Jag-N domain and 2 RNA-binding domains (KH and R3H).</text>
</comment>
<evidence type="ECO:0000256" key="1">
    <source>
        <dbReference type="ARBA" id="ARBA00022490"/>
    </source>
</evidence>
<dbReference type="Pfam" id="PF01424">
    <property type="entry name" value="R3H"/>
    <property type="match status" value="1"/>
</dbReference>
<evidence type="ECO:0000256" key="2">
    <source>
        <dbReference type="ARBA" id="ARBA00022884"/>
    </source>
</evidence>
<protein>
    <recommendedName>
        <fullName evidence="6">RNA-binding protein KhpB</fullName>
    </recommendedName>
    <alternativeName>
        <fullName evidence="6">RNA-binding protein EloR</fullName>
    </alternativeName>
</protein>
<evidence type="ECO:0000313" key="9">
    <source>
        <dbReference type="EMBL" id="MBM6919941.1"/>
    </source>
</evidence>
<dbReference type="InterPro" id="IPR001374">
    <property type="entry name" value="R3H_dom"/>
</dbReference>
<dbReference type="GO" id="GO:0003723">
    <property type="term" value="F:RNA binding"/>
    <property type="evidence" value="ECO:0007669"/>
    <property type="project" value="UniProtKB-UniRule"/>
</dbReference>
<evidence type="ECO:0000256" key="5">
    <source>
        <dbReference type="ARBA" id="ARBA00023316"/>
    </source>
</evidence>
<dbReference type="InterPro" id="IPR032782">
    <property type="entry name" value="KhpB_N"/>
</dbReference>
<dbReference type="CDD" id="cd02644">
    <property type="entry name" value="R3H_jag"/>
    <property type="match status" value="1"/>
</dbReference>
<keyword evidence="3 6" id="KW-0133">Cell shape</keyword>
<dbReference type="InterPro" id="IPR038008">
    <property type="entry name" value="Jag_KH"/>
</dbReference>
<dbReference type="GO" id="GO:0008360">
    <property type="term" value="P:regulation of cell shape"/>
    <property type="evidence" value="ECO:0007669"/>
    <property type="project" value="UniProtKB-KW"/>
</dbReference>
<evidence type="ECO:0000313" key="10">
    <source>
        <dbReference type="Proteomes" id="UP000774750"/>
    </source>
</evidence>
<dbReference type="GO" id="GO:0005737">
    <property type="term" value="C:cytoplasm"/>
    <property type="evidence" value="ECO:0007669"/>
    <property type="project" value="UniProtKB-SubCell"/>
</dbReference>
<dbReference type="HAMAP" id="MF_00867">
    <property type="entry name" value="KhpB"/>
    <property type="match status" value="1"/>
</dbReference>
<keyword evidence="2 6" id="KW-0694">RNA-binding</keyword>
<dbReference type="AlphaFoldDB" id="A0A938X661"/>
<accession>A0A938X661</accession>
<evidence type="ECO:0000256" key="3">
    <source>
        <dbReference type="ARBA" id="ARBA00022960"/>
    </source>
</evidence>
<dbReference type="CDD" id="cd02414">
    <property type="entry name" value="KH-II_Jag"/>
    <property type="match status" value="1"/>
</dbReference>
<gene>
    <name evidence="6" type="primary">khpB</name>
    <name evidence="6" type="synonym">eloR</name>
    <name evidence="9" type="ORF">H6A12_02010</name>
</gene>
<dbReference type="Pfam" id="PF14804">
    <property type="entry name" value="Jag_N"/>
    <property type="match status" value="1"/>
</dbReference>
<dbReference type="GO" id="GO:0071555">
    <property type="term" value="P:cell wall organization"/>
    <property type="evidence" value="ECO:0007669"/>
    <property type="project" value="UniProtKB-KW"/>
</dbReference>
<dbReference type="PROSITE" id="PS51061">
    <property type="entry name" value="R3H"/>
    <property type="match status" value="1"/>
</dbReference>
<evidence type="ECO:0000256" key="4">
    <source>
        <dbReference type="ARBA" id="ARBA00023186"/>
    </source>
</evidence>
<dbReference type="Gene3D" id="3.30.300.20">
    <property type="match status" value="1"/>
</dbReference>
<dbReference type="Gene3D" id="3.30.30.80">
    <property type="entry name" value="probable RNA-binding protein from clostridium symbiosum atcc 14940"/>
    <property type="match status" value="1"/>
</dbReference>
<feature type="domain" description="R3H" evidence="8">
    <location>
        <begin position="167"/>
        <end position="233"/>
    </location>
</feature>
<evidence type="ECO:0000256" key="7">
    <source>
        <dbReference type="SAM" id="MobiDB-lite"/>
    </source>
</evidence>
<sequence>MTKEVIIKAATIEEALAQGADQLGVEEAVCTYEVMEAPKKLFSSKLKYAVLKVTAEVAEVNKPAEFQMTESVEEPESALSSAEEKKITVAKEYLSSILAAMGIENVNLNVETSEDGAVITFEGEDIAVLIGHHGETLDALQYLVALACNRVDGEYFRITLDCGNYREKREETLKALAARIAAKVKRTGRSQLLEPMNPYERRIIHAVVSEIPGVFSKSKGEEPNRRVVILSETPKPRNNNNRRGGRSNGGYQKKSYQNKPERTMEDILKDEFRKKEESAELYSKIEL</sequence>
<keyword evidence="10" id="KW-1185">Reference proteome</keyword>
<dbReference type="PANTHER" id="PTHR35800:SF1">
    <property type="entry name" value="RNA-BINDING PROTEIN KHPB"/>
    <property type="match status" value="1"/>
</dbReference>
<feature type="region of interest" description="Disordered" evidence="7">
    <location>
        <begin position="230"/>
        <end position="267"/>
    </location>
</feature>
<name>A0A938X661_9FIRM</name>
<reference evidence="9" key="2">
    <citation type="journal article" date="2021" name="Sci. Rep.">
        <title>The distribution of antibiotic resistance genes in chicken gut microbiota commensals.</title>
        <authorList>
            <person name="Juricova H."/>
            <person name="Matiasovicova J."/>
            <person name="Kubasova T."/>
            <person name="Cejkova D."/>
            <person name="Rychlik I."/>
        </authorList>
    </citation>
    <scope>NUCLEOTIDE SEQUENCE</scope>
    <source>
        <strain evidence="9">An559</strain>
    </source>
</reference>
<dbReference type="SUPFAM" id="SSF82708">
    <property type="entry name" value="R3H domain"/>
    <property type="match status" value="1"/>
</dbReference>
<keyword evidence="5 6" id="KW-0961">Cell wall biogenesis/degradation</keyword>
<keyword evidence="4 6" id="KW-0143">Chaperone</keyword>
<dbReference type="Pfam" id="PF13083">
    <property type="entry name" value="KH_KhpA-B"/>
    <property type="match status" value="1"/>
</dbReference>
<comment type="subcellular location">
    <subcellularLocation>
        <location evidence="6">Cytoplasm</location>
    </subcellularLocation>
</comment>
<dbReference type="InterPro" id="IPR015946">
    <property type="entry name" value="KH_dom-like_a/b"/>
</dbReference>
<comment type="subunit">
    <text evidence="6">Forms a complex with KhpA.</text>
</comment>
<dbReference type="EMBL" id="JACJKY010000002">
    <property type="protein sequence ID" value="MBM6919941.1"/>
    <property type="molecule type" value="Genomic_DNA"/>
</dbReference>
<evidence type="ECO:0000259" key="8">
    <source>
        <dbReference type="PROSITE" id="PS51061"/>
    </source>
</evidence>
<dbReference type="PANTHER" id="PTHR35800">
    <property type="entry name" value="PROTEIN JAG"/>
    <property type="match status" value="1"/>
</dbReference>
<dbReference type="NCBIfam" id="NF041568">
    <property type="entry name" value="Jag_EloR"/>
    <property type="match status" value="1"/>
</dbReference>
<keyword evidence="1 6" id="KW-0963">Cytoplasm</keyword>
<proteinExistence type="inferred from homology"/>
<reference evidence="9" key="1">
    <citation type="submission" date="2020-08" db="EMBL/GenBank/DDBJ databases">
        <authorList>
            <person name="Cejkova D."/>
            <person name="Kubasova T."/>
            <person name="Jahodarova E."/>
            <person name="Rychlik I."/>
        </authorList>
    </citation>
    <scope>NUCLEOTIDE SEQUENCE</scope>
    <source>
        <strain evidence="9">An559</strain>
    </source>
</reference>
<dbReference type="Proteomes" id="UP000774750">
    <property type="component" value="Unassembled WGS sequence"/>
</dbReference>
<dbReference type="InterPro" id="IPR039247">
    <property type="entry name" value="KhpB"/>
</dbReference>